<protein>
    <recommendedName>
        <fullName evidence="4">DUF5668 domain-containing protein</fullName>
    </recommendedName>
</protein>
<keyword evidence="1" id="KW-0812">Transmembrane</keyword>
<feature type="transmembrane region" description="Helical" evidence="1">
    <location>
        <begin position="137"/>
        <end position="154"/>
    </location>
</feature>
<gene>
    <name evidence="2" type="ORF">IAC59_07515</name>
</gene>
<dbReference type="EMBL" id="DVNK01000044">
    <property type="protein sequence ID" value="HIU47092.1"/>
    <property type="molecule type" value="Genomic_DNA"/>
</dbReference>
<organism evidence="2 3">
    <name type="scientific">Candidatus Fimadaptatus faecigallinarum</name>
    <dbReference type="NCBI Taxonomy" id="2840814"/>
    <lineage>
        <taxon>Bacteria</taxon>
        <taxon>Bacillati</taxon>
        <taxon>Bacillota</taxon>
        <taxon>Clostridia</taxon>
        <taxon>Eubacteriales</taxon>
        <taxon>Candidatus Fimadaptatus</taxon>
    </lineage>
</organism>
<evidence type="ECO:0000256" key="1">
    <source>
        <dbReference type="SAM" id="Phobius"/>
    </source>
</evidence>
<dbReference type="AlphaFoldDB" id="A0A9D1S599"/>
<keyword evidence="1" id="KW-0472">Membrane</keyword>
<feature type="transmembrane region" description="Helical" evidence="1">
    <location>
        <begin position="114"/>
        <end position="131"/>
    </location>
</feature>
<comment type="caution">
    <text evidence="2">The sequence shown here is derived from an EMBL/GenBank/DDBJ whole genome shotgun (WGS) entry which is preliminary data.</text>
</comment>
<proteinExistence type="predicted"/>
<evidence type="ECO:0008006" key="4">
    <source>
        <dbReference type="Google" id="ProtNLM"/>
    </source>
</evidence>
<reference evidence="2" key="2">
    <citation type="journal article" date="2021" name="PeerJ">
        <title>Extensive microbial diversity within the chicken gut microbiome revealed by metagenomics and culture.</title>
        <authorList>
            <person name="Gilroy R."/>
            <person name="Ravi A."/>
            <person name="Getino M."/>
            <person name="Pursley I."/>
            <person name="Horton D.L."/>
            <person name="Alikhan N.F."/>
            <person name="Baker D."/>
            <person name="Gharbi K."/>
            <person name="Hall N."/>
            <person name="Watson M."/>
            <person name="Adriaenssens E.M."/>
            <person name="Foster-Nyarko E."/>
            <person name="Jarju S."/>
            <person name="Secka A."/>
            <person name="Antonio M."/>
            <person name="Oren A."/>
            <person name="Chaudhuri R.R."/>
            <person name="La Ragione R."/>
            <person name="Hildebrand F."/>
            <person name="Pallen M.J."/>
        </authorList>
    </citation>
    <scope>NUCLEOTIDE SEQUENCE</scope>
    <source>
        <strain evidence="2">ChiSxjej2B14-8506</strain>
    </source>
</reference>
<evidence type="ECO:0000313" key="2">
    <source>
        <dbReference type="EMBL" id="HIU47092.1"/>
    </source>
</evidence>
<evidence type="ECO:0000313" key="3">
    <source>
        <dbReference type="Proteomes" id="UP000824123"/>
    </source>
</evidence>
<name>A0A9D1S599_9FIRM</name>
<reference evidence="2" key="1">
    <citation type="submission" date="2020-10" db="EMBL/GenBank/DDBJ databases">
        <authorList>
            <person name="Gilroy R."/>
        </authorList>
    </citation>
    <scope>NUCLEOTIDE SEQUENCE</scope>
    <source>
        <strain evidence="2">ChiSxjej2B14-8506</strain>
    </source>
</reference>
<accession>A0A9D1S599</accession>
<keyword evidence="1" id="KW-1133">Transmembrane helix</keyword>
<sequence length="158" mass="16787">MSIKSLTAGIALALVGLTLLLRVAGVLSFSILSLWPLLPICWGVVYEHSGWNYDARGGSLLTGGVLITYGVMFLACELTSWSLMAYIWPGFLLGPALGLRQQYLRDPSNSGARVASLVLGSVGGLLLLGTFVSMQLLIPGLMIVAGIALLVSVLRRVR</sequence>
<dbReference type="Proteomes" id="UP000824123">
    <property type="component" value="Unassembled WGS sequence"/>
</dbReference>
<feature type="transmembrane region" description="Helical" evidence="1">
    <location>
        <begin position="66"/>
        <end position="93"/>
    </location>
</feature>